<keyword evidence="9" id="KW-1185">Reference proteome</keyword>
<comment type="caution">
    <text evidence="8">The sequence shown here is derived from an EMBL/GenBank/DDBJ whole genome shotgun (WGS) entry which is preliminary data.</text>
</comment>
<name>A0A931N2Z0_9NOCA</name>
<dbReference type="InterPro" id="IPR002397">
    <property type="entry name" value="Cyt_P450_B"/>
</dbReference>
<proteinExistence type="inferred from homology"/>
<evidence type="ECO:0000256" key="3">
    <source>
        <dbReference type="ARBA" id="ARBA00022723"/>
    </source>
</evidence>
<dbReference type="PRINTS" id="PR00385">
    <property type="entry name" value="P450"/>
</dbReference>
<gene>
    <name evidence="8" type="ORF">IT779_13850</name>
</gene>
<keyword evidence="5 7" id="KW-0408">Iron</keyword>
<evidence type="ECO:0000256" key="1">
    <source>
        <dbReference type="ARBA" id="ARBA00010617"/>
    </source>
</evidence>
<dbReference type="PANTHER" id="PTHR46696">
    <property type="entry name" value="P450, PUTATIVE (EUROFUNG)-RELATED"/>
    <property type="match status" value="1"/>
</dbReference>
<evidence type="ECO:0000256" key="5">
    <source>
        <dbReference type="ARBA" id="ARBA00023004"/>
    </source>
</evidence>
<dbReference type="InterPro" id="IPR036396">
    <property type="entry name" value="Cyt_P450_sf"/>
</dbReference>
<comment type="similarity">
    <text evidence="1 7">Belongs to the cytochrome P450 family.</text>
</comment>
<protein>
    <submittedName>
        <fullName evidence="8">Cytochrome P450</fullName>
    </submittedName>
</protein>
<dbReference type="GO" id="GO:0020037">
    <property type="term" value="F:heme binding"/>
    <property type="evidence" value="ECO:0007669"/>
    <property type="project" value="InterPro"/>
</dbReference>
<evidence type="ECO:0000256" key="7">
    <source>
        <dbReference type="RuleBase" id="RU000461"/>
    </source>
</evidence>
<dbReference type="PRINTS" id="PR00359">
    <property type="entry name" value="BP450"/>
</dbReference>
<dbReference type="InterPro" id="IPR017972">
    <property type="entry name" value="Cyt_P450_CS"/>
</dbReference>
<keyword evidence="4 7" id="KW-0560">Oxidoreductase</keyword>
<keyword evidence="2 7" id="KW-0349">Heme</keyword>
<dbReference type="GO" id="GO:0016705">
    <property type="term" value="F:oxidoreductase activity, acting on paired donors, with incorporation or reduction of molecular oxygen"/>
    <property type="evidence" value="ECO:0007669"/>
    <property type="project" value="InterPro"/>
</dbReference>
<accession>A0A931N2Z0</accession>
<keyword evidence="6 7" id="KW-0503">Monooxygenase</keyword>
<dbReference type="GO" id="GO:0005506">
    <property type="term" value="F:iron ion binding"/>
    <property type="evidence" value="ECO:0007669"/>
    <property type="project" value="InterPro"/>
</dbReference>
<evidence type="ECO:0000256" key="2">
    <source>
        <dbReference type="ARBA" id="ARBA00022617"/>
    </source>
</evidence>
<reference evidence="8" key="1">
    <citation type="submission" date="2020-11" db="EMBL/GenBank/DDBJ databases">
        <title>Nocardia NEAU-351.nov., a novel actinomycete isolated from the cow dung.</title>
        <authorList>
            <person name="Zhang X."/>
        </authorList>
    </citation>
    <scope>NUCLEOTIDE SEQUENCE</scope>
    <source>
        <strain evidence="8">NEAU-351</strain>
    </source>
</reference>
<dbReference type="InterPro" id="IPR001128">
    <property type="entry name" value="Cyt_P450"/>
</dbReference>
<dbReference type="PROSITE" id="PS00086">
    <property type="entry name" value="CYTOCHROME_P450"/>
    <property type="match status" value="1"/>
</dbReference>
<dbReference type="Gene3D" id="1.10.630.10">
    <property type="entry name" value="Cytochrome P450"/>
    <property type="match status" value="1"/>
</dbReference>
<dbReference type="GO" id="GO:0004497">
    <property type="term" value="F:monooxygenase activity"/>
    <property type="evidence" value="ECO:0007669"/>
    <property type="project" value="UniProtKB-KW"/>
</dbReference>
<dbReference type="SUPFAM" id="SSF48264">
    <property type="entry name" value="Cytochrome P450"/>
    <property type="match status" value="1"/>
</dbReference>
<dbReference type="PANTHER" id="PTHR46696:SF6">
    <property type="entry name" value="P450, PUTATIVE (EUROFUNG)-RELATED"/>
    <property type="match status" value="1"/>
</dbReference>
<organism evidence="8 9">
    <name type="scientific">Nocardia bovistercoris</name>
    <dbReference type="NCBI Taxonomy" id="2785916"/>
    <lineage>
        <taxon>Bacteria</taxon>
        <taxon>Bacillati</taxon>
        <taxon>Actinomycetota</taxon>
        <taxon>Actinomycetes</taxon>
        <taxon>Mycobacteriales</taxon>
        <taxon>Nocardiaceae</taxon>
        <taxon>Nocardia</taxon>
    </lineage>
</organism>
<dbReference type="RefSeq" id="WP_196149716.1">
    <property type="nucleotide sequence ID" value="NZ_JADMLG010000005.1"/>
</dbReference>
<sequence>MTTDVSIDLLRAEFRRDYDPYGTVPIGAQLAELAQRRETLPISYSARGNGCWVLTRYDDIAGVLRRSNRGFISFPNDPDGNNSAGSEEGMIPIEVDGAKHRQFRAILEPAFAPGRVARLEEGLREWANKLIDTWIEKGECDFSNDFALPFPGITVMQIMGWPEQDIERLNGWVDIVMHGLPNASRAEADAARGKAHGEIHEYLFALIEQRRAEPSRDDVTSAALNAEIDGKKLTNSELFDLFLLMMLAGMDTVRSVLGQAIVHLAAEQRNWDRINETPELLNSSVEEFLRWATPPVPTRTVDQDEVSVGELTLTRGERVHFPLAAANRDPAYYDAPDDVVLERFTKPDAKPHLAFGLGPHHCLGVHLARLELRIAFQELRRRIPRFGLAPDQQPKEHLGLAWGVDNVHIRFEPGARETV</sequence>
<evidence type="ECO:0000256" key="6">
    <source>
        <dbReference type="ARBA" id="ARBA00023033"/>
    </source>
</evidence>
<dbReference type="EMBL" id="JADMLG010000005">
    <property type="protein sequence ID" value="MBH0777364.1"/>
    <property type="molecule type" value="Genomic_DNA"/>
</dbReference>
<evidence type="ECO:0000313" key="8">
    <source>
        <dbReference type="EMBL" id="MBH0777364.1"/>
    </source>
</evidence>
<dbReference type="AlphaFoldDB" id="A0A931N2Z0"/>
<evidence type="ECO:0000256" key="4">
    <source>
        <dbReference type="ARBA" id="ARBA00023002"/>
    </source>
</evidence>
<evidence type="ECO:0000313" key="9">
    <source>
        <dbReference type="Proteomes" id="UP000655751"/>
    </source>
</evidence>
<dbReference type="Proteomes" id="UP000655751">
    <property type="component" value="Unassembled WGS sequence"/>
</dbReference>
<dbReference type="Pfam" id="PF00067">
    <property type="entry name" value="p450"/>
    <property type="match status" value="1"/>
</dbReference>
<keyword evidence="3 7" id="KW-0479">Metal-binding</keyword>